<dbReference type="Proteomes" id="UP000031594">
    <property type="component" value="Unassembled WGS sequence"/>
</dbReference>
<protein>
    <submittedName>
        <fullName evidence="1">Uncharacterized protein</fullName>
    </submittedName>
</protein>
<name>A0ABR4ZU26_9BACT</name>
<proteinExistence type="predicted"/>
<comment type="caution">
    <text evidence="1">The sequence shown here is derived from an EMBL/GenBank/DDBJ whole genome shotgun (WGS) entry which is preliminary data.</text>
</comment>
<evidence type="ECO:0000313" key="1">
    <source>
        <dbReference type="EMBL" id="KIE57744.1"/>
    </source>
</evidence>
<organism evidence="1 2">
    <name type="scientific">Methylacidiphilum kamchatkense Kam1</name>
    <dbReference type="NCBI Taxonomy" id="1202785"/>
    <lineage>
        <taxon>Bacteria</taxon>
        <taxon>Pseudomonadati</taxon>
        <taxon>Verrucomicrobiota</taxon>
        <taxon>Methylacidiphilae</taxon>
        <taxon>Methylacidiphilales</taxon>
        <taxon>Methylacidiphilaceae</taxon>
        <taxon>Methylacidiphilum (ex Ratnadevi et al. 2023)</taxon>
    </lineage>
</organism>
<dbReference type="EMBL" id="JQNX01000014">
    <property type="protein sequence ID" value="KIE57744.1"/>
    <property type="molecule type" value="Genomic_DNA"/>
</dbReference>
<evidence type="ECO:0000313" key="2">
    <source>
        <dbReference type="Proteomes" id="UP000031594"/>
    </source>
</evidence>
<reference evidence="1 2" key="1">
    <citation type="submission" date="2014-08" db="EMBL/GenBank/DDBJ databases">
        <title>Methylacidiphilum kamchatkense strain Kam1 draft genome sequence.</title>
        <authorList>
            <person name="Birkeland N.-K."/>
            <person name="Erikstad H.A."/>
        </authorList>
    </citation>
    <scope>NUCLEOTIDE SEQUENCE [LARGE SCALE GENOMIC DNA]</scope>
    <source>
        <strain evidence="1 2">Kam1</strain>
    </source>
</reference>
<keyword evidence="2" id="KW-1185">Reference proteome</keyword>
<sequence>MEQNPEVAQEGINPLVHFLERGWREKRNPHPLFDLGYYLGQCPQLEAEGLNPLVHFVKYGWKERRNPHPLFDVQLYEETHPETVRTNAFLHYLVHKPEDWQGYWVTEEFEKRIAALALSWKDKKKGSLFLFIDHVLGGGANFYRQQWIHQLEKENQLIFLFYYNFLKKAIMYGFQVGKISSY</sequence>
<accession>A0ABR4ZU26</accession>
<gene>
    <name evidence="1" type="ORF">A946_11570</name>
</gene>